<dbReference type="Proteomes" id="UP001247754">
    <property type="component" value="Unassembled WGS sequence"/>
</dbReference>
<evidence type="ECO:0000313" key="3">
    <source>
        <dbReference type="Proteomes" id="UP001247754"/>
    </source>
</evidence>
<feature type="signal peptide" evidence="1">
    <location>
        <begin position="1"/>
        <end position="20"/>
    </location>
</feature>
<feature type="chain" id="PRO_5046667072" evidence="1">
    <location>
        <begin position="21"/>
        <end position="210"/>
    </location>
</feature>
<gene>
    <name evidence="2" type="ORF">RGD00_05290</name>
</gene>
<evidence type="ECO:0000313" key="2">
    <source>
        <dbReference type="EMBL" id="MDR5652005.1"/>
    </source>
</evidence>
<reference evidence="2 3" key="1">
    <citation type="submission" date="2023-09" db="EMBL/GenBank/DDBJ databases">
        <title>Xinfangfangia sedmenti sp. nov., isolated the sedment.</title>
        <authorList>
            <person name="Xu L."/>
        </authorList>
    </citation>
    <scope>NUCLEOTIDE SEQUENCE [LARGE SCALE GENOMIC DNA]</scope>
    <source>
        <strain evidence="2 3">LG-4</strain>
    </source>
</reference>
<dbReference type="EMBL" id="JAVKPH010000004">
    <property type="protein sequence ID" value="MDR5652005.1"/>
    <property type="molecule type" value="Genomic_DNA"/>
</dbReference>
<protein>
    <submittedName>
        <fullName evidence="2">Uncharacterized protein</fullName>
    </submittedName>
</protein>
<organism evidence="2 3">
    <name type="scientific">Ruixingdingia sedimenti</name>
    <dbReference type="NCBI Taxonomy" id="3073604"/>
    <lineage>
        <taxon>Bacteria</taxon>
        <taxon>Pseudomonadati</taxon>
        <taxon>Pseudomonadota</taxon>
        <taxon>Alphaproteobacteria</taxon>
        <taxon>Rhodobacterales</taxon>
        <taxon>Paracoccaceae</taxon>
        <taxon>Ruixingdingia</taxon>
    </lineage>
</organism>
<comment type="caution">
    <text evidence="2">The sequence shown here is derived from an EMBL/GenBank/DDBJ whole genome shotgun (WGS) entry which is preliminary data.</text>
</comment>
<evidence type="ECO:0000256" key="1">
    <source>
        <dbReference type="SAM" id="SignalP"/>
    </source>
</evidence>
<keyword evidence="3" id="KW-1185">Reference proteome</keyword>
<name>A0ABU1F553_9RHOB</name>
<keyword evidence="1" id="KW-0732">Signal</keyword>
<sequence>MPPFLRPAALALMLAATPLAAEPDLSPLRRAELSARLYAAGQAAGDALLVLAAARLRKTIAPAPGGPAPAAPEAPEGGAPLDWRAMLDAAAALAPGDPLIAGLIEDTRAEADKGVLSGPIYGIAALSPGKADLYEHIDFRGGEYAEVYVEAKKPTDMQLYVEDDRGRLVCSDTDKSHIAYCGWRPAETGRFTLRVENRGRMRSDYALMTN</sequence>
<dbReference type="RefSeq" id="WP_310456250.1">
    <property type="nucleotide sequence ID" value="NZ_JAVKPH010000004.1"/>
</dbReference>
<proteinExistence type="predicted"/>
<accession>A0ABU1F553</accession>